<protein>
    <submittedName>
        <fullName evidence="2">Uncharacterized protein</fullName>
    </submittedName>
</protein>
<evidence type="ECO:0000313" key="2">
    <source>
        <dbReference type="EMBL" id="PKT69920.1"/>
    </source>
</evidence>
<dbReference type="Proteomes" id="UP000236178">
    <property type="component" value="Unassembled WGS sequence"/>
</dbReference>
<comment type="caution">
    <text evidence="2">The sequence shown here is derived from an EMBL/GenBank/DDBJ whole genome shotgun (WGS) entry which is preliminary data.</text>
</comment>
<name>A0A2I0SJ22_9ACTN</name>
<accession>A0A2I0SJ22</accession>
<organism evidence="2 3">
    <name type="scientific">Streptomyces populi</name>
    <dbReference type="NCBI Taxonomy" id="2058924"/>
    <lineage>
        <taxon>Bacteria</taxon>
        <taxon>Bacillati</taxon>
        <taxon>Actinomycetota</taxon>
        <taxon>Actinomycetes</taxon>
        <taxon>Kitasatosporales</taxon>
        <taxon>Streptomycetaceae</taxon>
        <taxon>Streptomyces</taxon>
    </lineage>
</organism>
<dbReference type="AlphaFoldDB" id="A0A2I0SJ22"/>
<gene>
    <name evidence="2" type="ORF">CW362_27150</name>
</gene>
<evidence type="ECO:0000313" key="3">
    <source>
        <dbReference type="Proteomes" id="UP000236178"/>
    </source>
</evidence>
<dbReference type="EMBL" id="PJOS01000062">
    <property type="protein sequence ID" value="PKT69920.1"/>
    <property type="molecule type" value="Genomic_DNA"/>
</dbReference>
<proteinExistence type="predicted"/>
<evidence type="ECO:0000256" key="1">
    <source>
        <dbReference type="SAM" id="MobiDB-lite"/>
    </source>
</evidence>
<sequence>MSRTYSWAMGSMATGPSGHGRPALIRFAIAASSGVYRAARGRLGSLCGRAASSTRTRRSHRTSSGERARLRPYRTWGPEQCGHASSAGHRSGPPTELSCTVGAPGRGCSRVAVRASGAS</sequence>
<feature type="region of interest" description="Disordered" evidence="1">
    <location>
        <begin position="49"/>
        <end position="106"/>
    </location>
</feature>
<reference evidence="2 3" key="1">
    <citation type="submission" date="2017-12" db="EMBL/GenBank/DDBJ databases">
        <title>Streptomyces populusis sp. nov., a novel endophytic actinobacterium isolated from stems of Populus adenopoda Maxim.</title>
        <authorList>
            <person name="Wang Z."/>
        </authorList>
    </citation>
    <scope>NUCLEOTIDE SEQUENCE [LARGE SCALE GENOMIC DNA]</scope>
    <source>
        <strain evidence="2 3">A249</strain>
    </source>
</reference>
<keyword evidence="3" id="KW-1185">Reference proteome</keyword>